<evidence type="ECO:0000259" key="4">
    <source>
        <dbReference type="PROSITE" id="PS50932"/>
    </source>
</evidence>
<dbReference type="SUPFAM" id="SSF47413">
    <property type="entry name" value="lambda repressor-like DNA-binding domains"/>
    <property type="match status" value="1"/>
</dbReference>
<dbReference type="GO" id="GO:0003700">
    <property type="term" value="F:DNA-binding transcription factor activity"/>
    <property type="evidence" value="ECO:0007669"/>
    <property type="project" value="TreeGrafter"/>
</dbReference>
<organism evidence="5 6">
    <name type="scientific">Clavibacter michiganensis</name>
    <dbReference type="NCBI Taxonomy" id="28447"/>
    <lineage>
        <taxon>Bacteria</taxon>
        <taxon>Bacillati</taxon>
        <taxon>Actinomycetota</taxon>
        <taxon>Actinomycetes</taxon>
        <taxon>Micrococcales</taxon>
        <taxon>Microbacteriaceae</taxon>
        <taxon>Clavibacter</taxon>
    </lineage>
</organism>
<keyword evidence="6" id="KW-1185">Reference proteome</keyword>
<sequence length="342" mass="36233">MRGTVAANPEQHSPTLEMVGALAGVSRATVSRVVNGSDRVAPDVVAAVNAAIAQLNYVPNRAARSLAGRRTNALALVMPEQTARVFADPFFSALIQGAMTHLAATEYTLTLLISSPAQAEKTRRFLLGGNVDGVLVVSHHSGDATFSGLRDRLPVVFAGRPLRDDDRDAPTVDVDNVGAARLATEHLIARGRTRIASVAGRQDMPAGIDRLRGFREAMTGAGLDPTLVAYGDFSPASGADAMRTLLARGEPVDGVFAASDQMAAGVYAELREHGLRVPEDVAVVGFDDDYFAKSAVPPLTTVRQPNQEFGRKMAEVLVRLVDGEAVDPLTLMPTTLVVRQSS</sequence>
<accession>A0A251YHF2</accession>
<proteinExistence type="predicted"/>
<dbReference type="AlphaFoldDB" id="A0A251YHF2"/>
<dbReference type="InterPro" id="IPR000843">
    <property type="entry name" value="HTH_LacI"/>
</dbReference>
<dbReference type="SUPFAM" id="SSF53822">
    <property type="entry name" value="Periplasmic binding protein-like I"/>
    <property type="match status" value="1"/>
</dbReference>
<evidence type="ECO:0000313" key="6">
    <source>
        <dbReference type="Proteomes" id="UP000195101"/>
    </source>
</evidence>
<keyword evidence="2" id="KW-0238">DNA-binding</keyword>
<dbReference type="Gene3D" id="3.40.50.2300">
    <property type="match status" value="2"/>
</dbReference>
<dbReference type="EMBL" id="MDJZ01000017">
    <property type="protein sequence ID" value="OUE23671.1"/>
    <property type="molecule type" value="Genomic_DNA"/>
</dbReference>
<dbReference type="OrthoDB" id="4268837at2"/>
<feature type="domain" description="HTH lacI-type" evidence="4">
    <location>
        <begin position="14"/>
        <end position="68"/>
    </location>
</feature>
<reference evidence="5 6" key="1">
    <citation type="submission" date="2016-08" db="EMBL/GenBank/DDBJ databases">
        <title>Genome sequence of Clavibacter michiganensis spp strain CFBP8019.</title>
        <authorList>
            <person name="Thapa S.P."/>
            <person name="Coaker G."/>
            <person name="Jacques M.-A."/>
        </authorList>
    </citation>
    <scope>NUCLEOTIDE SEQUENCE [LARGE SCALE GENOMIC DNA]</scope>
    <source>
        <strain evidence="5">CFBP8019</strain>
    </source>
</reference>
<dbReference type="Proteomes" id="UP000195101">
    <property type="component" value="Unassembled WGS sequence"/>
</dbReference>
<evidence type="ECO:0000256" key="1">
    <source>
        <dbReference type="ARBA" id="ARBA00023015"/>
    </source>
</evidence>
<dbReference type="PANTHER" id="PTHR30146">
    <property type="entry name" value="LACI-RELATED TRANSCRIPTIONAL REPRESSOR"/>
    <property type="match status" value="1"/>
</dbReference>
<dbReference type="PROSITE" id="PS50932">
    <property type="entry name" value="HTH_LACI_2"/>
    <property type="match status" value="1"/>
</dbReference>
<dbReference type="PANTHER" id="PTHR30146:SF109">
    <property type="entry name" value="HTH-TYPE TRANSCRIPTIONAL REGULATOR GALS"/>
    <property type="match status" value="1"/>
</dbReference>
<dbReference type="Pfam" id="PF00356">
    <property type="entry name" value="LacI"/>
    <property type="match status" value="1"/>
</dbReference>
<dbReference type="RefSeq" id="WP_086515603.1">
    <property type="nucleotide sequence ID" value="NZ_MDJZ01000017.1"/>
</dbReference>
<dbReference type="Gene3D" id="1.10.260.40">
    <property type="entry name" value="lambda repressor-like DNA-binding domains"/>
    <property type="match status" value="1"/>
</dbReference>
<dbReference type="InterPro" id="IPR010982">
    <property type="entry name" value="Lambda_DNA-bd_dom_sf"/>
</dbReference>
<gene>
    <name evidence="5" type="primary">cytR_2</name>
    <name evidence="5" type="ORF">BFL37_13485</name>
</gene>
<keyword evidence="3" id="KW-0804">Transcription</keyword>
<dbReference type="GO" id="GO:0000976">
    <property type="term" value="F:transcription cis-regulatory region binding"/>
    <property type="evidence" value="ECO:0007669"/>
    <property type="project" value="TreeGrafter"/>
</dbReference>
<evidence type="ECO:0000256" key="3">
    <source>
        <dbReference type="ARBA" id="ARBA00023163"/>
    </source>
</evidence>
<dbReference type="InterPro" id="IPR046335">
    <property type="entry name" value="LacI/GalR-like_sensor"/>
</dbReference>
<dbReference type="CDD" id="cd01392">
    <property type="entry name" value="HTH_LacI"/>
    <property type="match status" value="1"/>
</dbReference>
<dbReference type="InterPro" id="IPR028082">
    <property type="entry name" value="Peripla_BP_I"/>
</dbReference>
<keyword evidence="1" id="KW-0805">Transcription regulation</keyword>
<evidence type="ECO:0000313" key="5">
    <source>
        <dbReference type="EMBL" id="OUE23671.1"/>
    </source>
</evidence>
<dbReference type="Pfam" id="PF13377">
    <property type="entry name" value="Peripla_BP_3"/>
    <property type="match status" value="1"/>
</dbReference>
<comment type="caution">
    <text evidence="5">The sequence shown here is derived from an EMBL/GenBank/DDBJ whole genome shotgun (WGS) entry which is preliminary data.</text>
</comment>
<evidence type="ECO:0000256" key="2">
    <source>
        <dbReference type="ARBA" id="ARBA00023125"/>
    </source>
</evidence>
<protein>
    <submittedName>
        <fullName evidence="5">HTH-type transcriptional repressor CytR</fullName>
    </submittedName>
</protein>
<dbReference type="CDD" id="cd06267">
    <property type="entry name" value="PBP1_LacI_sugar_binding-like"/>
    <property type="match status" value="1"/>
</dbReference>
<dbReference type="SMART" id="SM00354">
    <property type="entry name" value="HTH_LACI"/>
    <property type="match status" value="1"/>
</dbReference>
<name>A0A251YHF2_9MICO</name>